<feature type="non-terminal residue" evidence="1">
    <location>
        <position position="1"/>
    </location>
</feature>
<reference evidence="1" key="1">
    <citation type="submission" date="2015-04" db="EMBL/GenBank/DDBJ databases">
        <title>The genome sequence of the plant pathogenic Rhizarian Plasmodiophora brassicae reveals insights in its biotrophic life cycle and the origin of chitin synthesis.</title>
        <authorList>
            <person name="Schwelm A."/>
            <person name="Fogelqvist J."/>
            <person name="Knaust A."/>
            <person name="Julke S."/>
            <person name="Lilja T."/>
            <person name="Dhandapani V."/>
            <person name="Bonilla-Rosso G."/>
            <person name="Karlsson M."/>
            <person name="Shevchenko A."/>
            <person name="Choi S.R."/>
            <person name="Kim H.G."/>
            <person name="Park J.Y."/>
            <person name="Lim Y.P."/>
            <person name="Ludwig-Muller J."/>
            <person name="Dixelius C."/>
        </authorList>
    </citation>
    <scope>NUCLEOTIDE SEQUENCE</scope>
    <source>
        <tissue evidence="1">Potato root galls</tissue>
    </source>
</reference>
<dbReference type="EMBL" id="HACM01003405">
    <property type="protein sequence ID" value="CRZ03847.1"/>
    <property type="molecule type" value="Transcribed_RNA"/>
</dbReference>
<feature type="non-terminal residue" evidence="1">
    <location>
        <position position="163"/>
    </location>
</feature>
<evidence type="ECO:0000313" key="1">
    <source>
        <dbReference type="EMBL" id="CRZ03847.1"/>
    </source>
</evidence>
<organism evidence="1">
    <name type="scientific">Spongospora subterranea</name>
    <dbReference type="NCBI Taxonomy" id="70186"/>
    <lineage>
        <taxon>Eukaryota</taxon>
        <taxon>Sar</taxon>
        <taxon>Rhizaria</taxon>
        <taxon>Endomyxa</taxon>
        <taxon>Phytomyxea</taxon>
        <taxon>Plasmodiophorida</taxon>
        <taxon>Plasmodiophoridae</taxon>
        <taxon>Spongospora</taxon>
    </lineage>
</organism>
<protein>
    <submittedName>
        <fullName evidence="1">Uncharacterized protein</fullName>
    </submittedName>
</protein>
<proteinExistence type="predicted"/>
<name>A0A0H5QQG9_9EUKA</name>
<sequence length="163" mass="18733">QWKMTNQWRVNILPRVYSTNIGEGIDQIRTLPHLKFNIVLFLNRFEAHLGTFPLLLESFSIKLGTDPEANNDILENVFQKLVDDVKQSVLVRLWKYQRKISDYPKSQFLSAFEKLLVCFSGPNDQNSVTNRIPDQVTSFPGTSSDLDFSLFSFPLFAKSSVTN</sequence>
<dbReference type="AlphaFoldDB" id="A0A0H5QQG9"/>
<accession>A0A0H5QQG9</accession>